<dbReference type="EMBL" id="JAFIQS020000006">
    <property type="protein sequence ID" value="KAH9480887.1"/>
    <property type="molecule type" value="Genomic_DNA"/>
</dbReference>
<protein>
    <submittedName>
        <fullName evidence="1">Uncharacterized protein</fullName>
    </submittedName>
</protein>
<gene>
    <name evidence="1" type="ORF">JR316_0007489</name>
</gene>
<accession>A0ACB8GZN2</accession>
<organism evidence="1 2">
    <name type="scientific">Psilocybe cubensis</name>
    <name type="common">Psychedelic mushroom</name>
    <name type="synonym">Stropharia cubensis</name>
    <dbReference type="NCBI Taxonomy" id="181762"/>
    <lineage>
        <taxon>Eukaryota</taxon>
        <taxon>Fungi</taxon>
        <taxon>Dikarya</taxon>
        <taxon>Basidiomycota</taxon>
        <taxon>Agaricomycotina</taxon>
        <taxon>Agaricomycetes</taxon>
        <taxon>Agaricomycetidae</taxon>
        <taxon>Agaricales</taxon>
        <taxon>Agaricineae</taxon>
        <taxon>Strophariaceae</taxon>
        <taxon>Psilocybe</taxon>
    </lineage>
</organism>
<keyword evidence="2" id="KW-1185">Reference proteome</keyword>
<comment type="caution">
    <text evidence="1">The sequence shown here is derived from an EMBL/GenBank/DDBJ whole genome shotgun (WGS) entry which is preliminary data.</text>
</comment>
<evidence type="ECO:0000313" key="2">
    <source>
        <dbReference type="Proteomes" id="UP000664032"/>
    </source>
</evidence>
<proteinExistence type="predicted"/>
<sequence>MYISKTIDRQGNGLNILVPFHRPPTRFWKNKIPVMASQSSLLSSDTSVVSHQGNIMNILRFHDGNMHTEATYDPHGKRKTSPPLEAENYRVPFVGFRVPVTSESYPNRHSVRPKDRPPPKKMRRIARGVGKNHGTEKRNSGNRRRLLYDDDDLEVKNAALQIVPKCPNSTQEAGVDQPSVSEIKFEPNTCQMPLSSDKVGVVIKANQAPRSESKDVCAFKVPRPPNYQPRPQFSTTLPHQHSARLHNIHYKMDRPDYIFLPPLQPPYYTPPRYPMHPQIPPPLRFAYYQARSNSFKKLPILPPPQLQNNPHPRYFYPPQNPPSNQSQFSVYPLSQQPLQIQPAPTTASQVPSELTSTYPRSTIQGSVHSPHEAQFSVVSASQLALLPVSAPPPHPAPYGPDLIHRLGSSRTEEQATSKYPDLLTKLKRLIAKYNKARSCVWDPECTMKMYGYECFSIHFVDLEPENVKNGSNSEKPESNTACSKNTIRTFTQIDLPKAGIGRTIYNTDWPAQDSKLSKKPIKRDSDTKSCLDVEKHIEIVLRLREDYIGVHLFECHGIEIGDDERPIACRPCALEKAGSVYAAIKRGLSVDIPMSSLLHHLNTIHEDQENHVHCEEVAK</sequence>
<dbReference type="Proteomes" id="UP000664032">
    <property type="component" value="Unassembled WGS sequence"/>
</dbReference>
<evidence type="ECO:0000313" key="1">
    <source>
        <dbReference type="EMBL" id="KAH9480887.1"/>
    </source>
</evidence>
<name>A0ACB8GZN2_PSICU</name>
<reference evidence="1" key="1">
    <citation type="submission" date="2021-10" db="EMBL/GenBank/DDBJ databases">
        <title>Psilocybe cubensis genome.</title>
        <authorList>
            <person name="Mckernan K.J."/>
            <person name="Crawford S."/>
            <person name="Trippe A."/>
            <person name="Kane L.T."/>
            <person name="Mclaughlin S."/>
        </authorList>
    </citation>
    <scope>NUCLEOTIDE SEQUENCE</scope>
    <source>
        <strain evidence="1">MGC-MH-2018</strain>
    </source>
</reference>